<dbReference type="InParanoid" id="E3KYG0"/>
<gene>
    <name evidence="2" type="ORF">PGTG_15530</name>
</gene>
<protein>
    <submittedName>
        <fullName evidence="2">Uncharacterized protein</fullName>
    </submittedName>
</protein>
<dbReference type="AlphaFoldDB" id="E3KYG0"/>
<evidence type="ECO:0000256" key="1">
    <source>
        <dbReference type="SAM" id="MobiDB-lite"/>
    </source>
</evidence>
<proteinExistence type="predicted"/>
<keyword evidence="3" id="KW-1185">Reference proteome</keyword>
<dbReference type="GeneID" id="10547155"/>
<evidence type="ECO:0000313" key="3">
    <source>
        <dbReference type="Proteomes" id="UP000008783"/>
    </source>
</evidence>
<dbReference type="KEGG" id="pgr:PGTG_15530"/>
<dbReference type="HOGENOM" id="CLU_1636215_0_0_1"/>
<evidence type="ECO:0000313" key="2">
    <source>
        <dbReference type="EMBL" id="EFP89351.1"/>
    </source>
</evidence>
<reference evidence="3" key="2">
    <citation type="journal article" date="2011" name="Proc. Natl. Acad. Sci. U.S.A.">
        <title>Obligate biotrophy features unraveled by the genomic analysis of rust fungi.</title>
        <authorList>
            <person name="Duplessis S."/>
            <person name="Cuomo C.A."/>
            <person name="Lin Y.-C."/>
            <person name="Aerts A."/>
            <person name="Tisserant E."/>
            <person name="Veneault-Fourrey C."/>
            <person name="Joly D.L."/>
            <person name="Hacquard S."/>
            <person name="Amselem J."/>
            <person name="Cantarel B.L."/>
            <person name="Chiu R."/>
            <person name="Coutinho P.M."/>
            <person name="Feau N."/>
            <person name="Field M."/>
            <person name="Frey P."/>
            <person name="Gelhaye E."/>
            <person name="Goldberg J."/>
            <person name="Grabherr M.G."/>
            <person name="Kodira C.D."/>
            <person name="Kohler A."/>
            <person name="Kuees U."/>
            <person name="Lindquist E.A."/>
            <person name="Lucas S.M."/>
            <person name="Mago R."/>
            <person name="Mauceli E."/>
            <person name="Morin E."/>
            <person name="Murat C."/>
            <person name="Pangilinan J.L."/>
            <person name="Park R."/>
            <person name="Pearson M."/>
            <person name="Quesneville H."/>
            <person name="Rouhier N."/>
            <person name="Sakthikumar S."/>
            <person name="Salamov A.A."/>
            <person name="Schmutz J."/>
            <person name="Selles B."/>
            <person name="Shapiro H."/>
            <person name="Tanguay P."/>
            <person name="Tuskan G.A."/>
            <person name="Henrissat B."/>
            <person name="Van de Peer Y."/>
            <person name="Rouze P."/>
            <person name="Ellis J.G."/>
            <person name="Dodds P.N."/>
            <person name="Schein J.E."/>
            <person name="Zhong S."/>
            <person name="Hamelin R.C."/>
            <person name="Grigoriev I.V."/>
            <person name="Szabo L.J."/>
            <person name="Martin F."/>
        </authorList>
    </citation>
    <scope>NUCLEOTIDE SEQUENCE [LARGE SCALE GENOMIC DNA]</scope>
    <source>
        <strain evidence="3">CRL 75-36-700-3 / race SCCL</strain>
    </source>
</reference>
<dbReference type="VEuPathDB" id="FungiDB:PGTG_15530"/>
<accession>E3KYG0</accession>
<dbReference type="OrthoDB" id="10480902at2759"/>
<organism evidence="2 3">
    <name type="scientific">Puccinia graminis f. sp. tritici (strain CRL 75-36-700-3 / race SCCL)</name>
    <name type="common">Black stem rust fungus</name>
    <dbReference type="NCBI Taxonomy" id="418459"/>
    <lineage>
        <taxon>Eukaryota</taxon>
        <taxon>Fungi</taxon>
        <taxon>Dikarya</taxon>
        <taxon>Basidiomycota</taxon>
        <taxon>Pucciniomycotina</taxon>
        <taxon>Pucciniomycetes</taxon>
        <taxon>Pucciniales</taxon>
        <taxon>Pucciniaceae</taxon>
        <taxon>Puccinia</taxon>
    </lineage>
</organism>
<feature type="region of interest" description="Disordered" evidence="1">
    <location>
        <begin position="79"/>
        <end position="105"/>
    </location>
</feature>
<reference key="1">
    <citation type="submission" date="2007-01" db="EMBL/GenBank/DDBJ databases">
        <title>The Genome Sequence of Puccinia graminis f. sp. tritici Strain CRL 75-36-700-3.</title>
        <authorList>
            <consortium name="The Broad Institute Genome Sequencing Platform"/>
            <person name="Birren B."/>
            <person name="Lander E."/>
            <person name="Galagan J."/>
            <person name="Nusbaum C."/>
            <person name="Devon K."/>
            <person name="Cuomo C."/>
            <person name="Jaffe D."/>
            <person name="Butler J."/>
            <person name="Alvarez P."/>
            <person name="Gnerre S."/>
            <person name="Grabherr M."/>
            <person name="Mauceli E."/>
            <person name="Brockman W."/>
            <person name="Young S."/>
            <person name="LaButti K."/>
            <person name="Sykes S."/>
            <person name="DeCaprio D."/>
            <person name="Crawford M."/>
            <person name="Koehrsen M."/>
            <person name="Engels R."/>
            <person name="Montgomery P."/>
            <person name="Pearson M."/>
            <person name="Howarth C."/>
            <person name="Larson L."/>
            <person name="White J."/>
            <person name="Zeng Q."/>
            <person name="Kodira C."/>
            <person name="Yandava C."/>
            <person name="Alvarado L."/>
            <person name="O'Leary S."/>
            <person name="Szabo L."/>
            <person name="Dean R."/>
            <person name="Schein J."/>
        </authorList>
    </citation>
    <scope>NUCLEOTIDE SEQUENCE</scope>
    <source>
        <strain>CRL 75-36-700-3</strain>
    </source>
</reference>
<dbReference type="Proteomes" id="UP000008783">
    <property type="component" value="Unassembled WGS sequence"/>
</dbReference>
<sequence>MASGYPLRIPVICWQIPARPSGYPPEDLDLGVDAPFSLESWRVYGYLHGYPSEGPSLETLYSLEAKRNPSRPRLYRLKVDEAQPCRPEGLPSSREKSTNTASEMDSTDNFSLGHHWTHPWNTHGLEVTPLRTHITKPIPGQAHVTILKSPLSYAYKQLTVYT</sequence>
<name>E3KYG0_PUCGT</name>
<dbReference type="RefSeq" id="XP_003333770.1">
    <property type="nucleotide sequence ID" value="XM_003333722.1"/>
</dbReference>
<dbReference type="EMBL" id="DS178321">
    <property type="protein sequence ID" value="EFP89351.1"/>
    <property type="molecule type" value="Genomic_DNA"/>
</dbReference>